<evidence type="ECO:0000313" key="3">
    <source>
        <dbReference type="Proteomes" id="UP001386955"/>
    </source>
</evidence>
<feature type="region of interest" description="Disordered" evidence="1">
    <location>
        <begin position="1"/>
        <end position="29"/>
    </location>
</feature>
<comment type="caution">
    <text evidence="2">The sequence shown here is derived from an EMBL/GenBank/DDBJ whole genome shotgun (WGS) entry which is preliminary data.</text>
</comment>
<accession>A0AAN9SBF9</accession>
<sequence length="75" mass="8291">MADVKSTPLQLRPRIPRGVPQSSPHLEEPEHFPTEAPLELYHTCPISNLVHALFETVVVAWGVGSLYLSFPICAV</sequence>
<name>A0AAN9SBF9_PSOTE</name>
<proteinExistence type="predicted"/>
<dbReference type="EMBL" id="JAYMYS010000005">
    <property type="protein sequence ID" value="KAK7392030.1"/>
    <property type="molecule type" value="Genomic_DNA"/>
</dbReference>
<dbReference type="AlphaFoldDB" id="A0AAN9SBF9"/>
<keyword evidence="3" id="KW-1185">Reference proteome</keyword>
<reference evidence="2 3" key="1">
    <citation type="submission" date="2024-01" db="EMBL/GenBank/DDBJ databases">
        <title>The genomes of 5 underutilized Papilionoideae crops provide insights into root nodulation and disease resistanc.</title>
        <authorList>
            <person name="Jiang F."/>
        </authorList>
    </citation>
    <scope>NUCLEOTIDE SEQUENCE [LARGE SCALE GENOMIC DNA]</scope>
    <source>
        <strain evidence="2">DUOXIRENSHENG_FW03</strain>
        <tissue evidence="2">Leaves</tissue>
    </source>
</reference>
<protein>
    <submittedName>
        <fullName evidence="2">Uncharacterized protein</fullName>
    </submittedName>
</protein>
<dbReference type="Proteomes" id="UP001386955">
    <property type="component" value="Unassembled WGS sequence"/>
</dbReference>
<gene>
    <name evidence="2" type="ORF">VNO78_20456</name>
</gene>
<organism evidence="2 3">
    <name type="scientific">Psophocarpus tetragonolobus</name>
    <name type="common">Winged bean</name>
    <name type="synonym">Dolichos tetragonolobus</name>
    <dbReference type="NCBI Taxonomy" id="3891"/>
    <lineage>
        <taxon>Eukaryota</taxon>
        <taxon>Viridiplantae</taxon>
        <taxon>Streptophyta</taxon>
        <taxon>Embryophyta</taxon>
        <taxon>Tracheophyta</taxon>
        <taxon>Spermatophyta</taxon>
        <taxon>Magnoliopsida</taxon>
        <taxon>eudicotyledons</taxon>
        <taxon>Gunneridae</taxon>
        <taxon>Pentapetalae</taxon>
        <taxon>rosids</taxon>
        <taxon>fabids</taxon>
        <taxon>Fabales</taxon>
        <taxon>Fabaceae</taxon>
        <taxon>Papilionoideae</taxon>
        <taxon>50 kb inversion clade</taxon>
        <taxon>NPAAA clade</taxon>
        <taxon>indigoferoid/millettioid clade</taxon>
        <taxon>Phaseoleae</taxon>
        <taxon>Psophocarpus</taxon>
    </lineage>
</organism>
<evidence type="ECO:0000256" key="1">
    <source>
        <dbReference type="SAM" id="MobiDB-lite"/>
    </source>
</evidence>
<evidence type="ECO:0000313" key="2">
    <source>
        <dbReference type="EMBL" id="KAK7392030.1"/>
    </source>
</evidence>